<feature type="transmembrane region" description="Helical" evidence="1">
    <location>
        <begin position="21"/>
        <end position="41"/>
    </location>
</feature>
<feature type="transmembrane region" description="Helical" evidence="1">
    <location>
        <begin position="335"/>
        <end position="356"/>
    </location>
</feature>
<evidence type="ECO:0000256" key="1">
    <source>
        <dbReference type="SAM" id="Phobius"/>
    </source>
</evidence>
<feature type="transmembrane region" description="Helical" evidence="1">
    <location>
        <begin position="144"/>
        <end position="163"/>
    </location>
</feature>
<comment type="caution">
    <text evidence="2">The sequence shown here is derived from an EMBL/GenBank/DDBJ whole genome shotgun (WGS) entry which is preliminary data.</text>
</comment>
<dbReference type="Pfam" id="PF05940">
    <property type="entry name" value="NnrS"/>
    <property type="match status" value="1"/>
</dbReference>
<keyword evidence="1" id="KW-1133">Transmembrane helix</keyword>
<reference evidence="2 3" key="1">
    <citation type="journal article" date="2018" name="Nat. Biotechnol.">
        <title>A standardized bacterial taxonomy based on genome phylogeny substantially revises the tree of life.</title>
        <authorList>
            <person name="Parks D.H."/>
            <person name="Chuvochina M."/>
            <person name="Waite D.W."/>
            <person name="Rinke C."/>
            <person name="Skarshewski A."/>
            <person name="Chaumeil P.A."/>
            <person name="Hugenholtz P."/>
        </authorList>
    </citation>
    <scope>NUCLEOTIDE SEQUENCE [LARGE SCALE GENOMIC DNA]</scope>
    <source>
        <strain evidence="2">UBA10707</strain>
    </source>
</reference>
<feature type="transmembrane region" description="Helical" evidence="1">
    <location>
        <begin position="61"/>
        <end position="81"/>
    </location>
</feature>
<dbReference type="EMBL" id="DOEK01000007">
    <property type="protein sequence ID" value="HBP28627.1"/>
    <property type="molecule type" value="Genomic_DNA"/>
</dbReference>
<accession>A0A356LCC5</accession>
<feature type="transmembrane region" description="Helical" evidence="1">
    <location>
        <begin position="237"/>
        <end position="253"/>
    </location>
</feature>
<proteinExistence type="predicted"/>
<organism evidence="2 3">
    <name type="scientific">Advenella kashmirensis</name>
    <dbReference type="NCBI Taxonomy" id="310575"/>
    <lineage>
        <taxon>Bacteria</taxon>
        <taxon>Pseudomonadati</taxon>
        <taxon>Pseudomonadota</taxon>
        <taxon>Betaproteobacteria</taxon>
        <taxon>Burkholderiales</taxon>
        <taxon>Alcaligenaceae</taxon>
    </lineage>
</organism>
<feature type="transmembrane region" description="Helical" evidence="1">
    <location>
        <begin position="113"/>
        <end position="132"/>
    </location>
</feature>
<evidence type="ECO:0000313" key="2">
    <source>
        <dbReference type="EMBL" id="HBP28627.1"/>
    </source>
</evidence>
<feature type="transmembrane region" description="Helical" evidence="1">
    <location>
        <begin position="88"/>
        <end position="107"/>
    </location>
</feature>
<feature type="transmembrane region" description="Helical" evidence="1">
    <location>
        <begin position="175"/>
        <end position="195"/>
    </location>
</feature>
<dbReference type="InterPro" id="IPR010266">
    <property type="entry name" value="NnrS"/>
</dbReference>
<feature type="transmembrane region" description="Helical" evidence="1">
    <location>
        <begin position="362"/>
        <end position="380"/>
    </location>
</feature>
<feature type="transmembrane region" description="Helical" evidence="1">
    <location>
        <begin position="265"/>
        <end position="288"/>
    </location>
</feature>
<feature type="transmembrane region" description="Helical" evidence="1">
    <location>
        <begin position="300"/>
        <end position="323"/>
    </location>
</feature>
<keyword evidence="1" id="KW-0812">Transmembrane</keyword>
<dbReference type="AlphaFoldDB" id="A0A356LCC5"/>
<sequence length="409" mass="44357">MQASTPAQSRFSLSAFLSLGFRPLYICGAAWALISIAIWVFTPQLLTGQLSGVWWHAHEMLWGFVATIAVGFLTTASATWTGNNPLKGAALGMLALCWLVARLAFLIPGQAAFVLGAVSDTLFYLIAAVALWRVIFKARNKRNYILPWAVLVLGLTNVLYLVAVAQGRAMLLTEVLRVGILCMVFITLLIARRVIPFFATRAITGLKIPAHERSGLVQLVACAVAMLAVVLQQDYALAMGAAVAGAVALYQLVQWKPLAVVRVPLLWVLYLAWFFLGIGLLLAAGYFIGWRPLLLARQAAYVHVIAMGGFSIMIIGMITRTALGHTGRALKADRLMVSSYILVFIATVTRLIALMIPVVSVPMLHLSAAAWIVAFGLYLYRFVPLLVAPRPAAGNTMPAGVIRPQETKS</sequence>
<protein>
    <submittedName>
        <fullName evidence="2">NnrS family protein</fullName>
    </submittedName>
</protein>
<name>A0A356LCC5_9BURK</name>
<evidence type="ECO:0000313" key="3">
    <source>
        <dbReference type="Proteomes" id="UP000264036"/>
    </source>
</evidence>
<feature type="transmembrane region" description="Helical" evidence="1">
    <location>
        <begin position="215"/>
        <end position="231"/>
    </location>
</feature>
<keyword evidence="1" id="KW-0472">Membrane</keyword>
<gene>
    <name evidence="2" type="ORF">DD666_04345</name>
</gene>
<dbReference type="Proteomes" id="UP000264036">
    <property type="component" value="Unassembled WGS sequence"/>
</dbReference>